<feature type="region of interest" description="Disordered" evidence="2">
    <location>
        <begin position="393"/>
        <end position="412"/>
    </location>
</feature>
<evidence type="ECO:0000313" key="4">
    <source>
        <dbReference type="EMBL" id="NML24245.1"/>
    </source>
</evidence>
<dbReference type="CDD" id="cd03468">
    <property type="entry name" value="PolY_like"/>
    <property type="match status" value="1"/>
</dbReference>
<dbReference type="PANTHER" id="PTHR35369:SF2">
    <property type="entry name" value="BLR3025 PROTEIN"/>
    <property type="match status" value="1"/>
</dbReference>
<feature type="domain" description="UmuC" evidence="3">
    <location>
        <begin position="22"/>
        <end position="146"/>
    </location>
</feature>
<accession>A0A848FZL2</accession>
<keyword evidence="5" id="KW-1185">Reference proteome</keyword>
<proteinExistence type="predicted"/>
<dbReference type="GO" id="GO:0006281">
    <property type="term" value="P:DNA repair"/>
    <property type="evidence" value="ECO:0007669"/>
    <property type="project" value="InterPro"/>
</dbReference>
<dbReference type="AlphaFoldDB" id="A0A848FZL2"/>
<dbReference type="RefSeq" id="WP_169143892.1">
    <property type="nucleotide sequence ID" value="NZ_JABBGA010000001.1"/>
</dbReference>
<protein>
    <submittedName>
        <fullName evidence="4">DNA polymerase Y family protein</fullName>
    </submittedName>
</protein>
<gene>
    <name evidence="4" type="ORF">HHL15_00675</name>
</gene>
<evidence type="ECO:0000259" key="3">
    <source>
        <dbReference type="Pfam" id="PF00817"/>
    </source>
</evidence>
<evidence type="ECO:0000256" key="2">
    <source>
        <dbReference type="SAM" id="MobiDB-lite"/>
    </source>
</evidence>
<organism evidence="4 5">
    <name type="scientific">Zoogloea dura</name>
    <dbReference type="NCBI Taxonomy" id="2728840"/>
    <lineage>
        <taxon>Bacteria</taxon>
        <taxon>Pseudomonadati</taxon>
        <taxon>Pseudomonadota</taxon>
        <taxon>Betaproteobacteria</taxon>
        <taxon>Rhodocyclales</taxon>
        <taxon>Zoogloeaceae</taxon>
        <taxon>Zoogloea</taxon>
    </lineage>
</organism>
<evidence type="ECO:0000256" key="1">
    <source>
        <dbReference type="ARBA" id="ARBA00022763"/>
    </source>
</evidence>
<dbReference type="SUPFAM" id="SSF56672">
    <property type="entry name" value="DNA/RNA polymerases"/>
    <property type="match status" value="1"/>
</dbReference>
<keyword evidence="1" id="KW-0227">DNA damage</keyword>
<dbReference type="InterPro" id="IPR001126">
    <property type="entry name" value="UmuC"/>
</dbReference>
<dbReference type="InterPro" id="IPR043502">
    <property type="entry name" value="DNA/RNA_pol_sf"/>
</dbReference>
<sequence length="483" mass="53224">MLWCALVLPDLALQVFTRGRDEGPPLAILGPLPQRRVVAADPAAMARGVAPGIRRASALALAPDLCLREREPALEGTALAEIADWAGAFTSTLSIDPPDTLLLELRASLRLFGGMENLCERLQQGLDALGFNARLAVAPTPLAARWLARLAPGSRIDTPCQLAAALDPLPFSVLADSPADIHDSLDLLAGIGLRQLAEVRRLPRSGLARRKGGAVLDLLDRAYGVRADPRPWHIPPERYQARLPLPVPSTQIDTLLFGLRRLLAGLSGWLDARQAGLEALSLVLEYERNQHHGEARIEIIPGSLSRDMARFQMLAREHLSRHVLPAAVDALRLEADAPRAIAPPRHDLFEGDDGRQGDPDLLLATLRARLGPRAVACLAPCPDHRPERAWRWHDPQVPEPSGTHAGEPQSQPRPLWLLPVPRPIAAPHPDRLLAGPERIESGWWDGEEVRRDYFVARRHDHSLVWIFQERQPPHGWFLHGHFG</sequence>
<dbReference type="PANTHER" id="PTHR35369">
    <property type="entry name" value="BLR3025 PROTEIN-RELATED"/>
    <property type="match status" value="1"/>
</dbReference>
<comment type="caution">
    <text evidence="4">The sequence shown here is derived from an EMBL/GenBank/DDBJ whole genome shotgun (WGS) entry which is preliminary data.</text>
</comment>
<dbReference type="Pfam" id="PF00817">
    <property type="entry name" value="IMS"/>
    <property type="match status" value="1"/>
</dbReference>
<name>A0A848FZL2_9RHOO</name>
<evidence type="ECO:0000313" key="5">
    <source>
        <dbReference type="Proteomes" id="UP000580043"/>
    </source>
</evidence>
<dbReference type="EMBL" id="JABBGA010000001">
    <property type="protein sequence ID" value="NML24245.1"/>
    <property type="molecule type" value="Genomic_DNA"/>
</dbReference>
<dbReference type="Proteomes" id="UP000580043">
    <property type="component" value="Unassembled WGS sequence"/>
</dbReference>
<reference evidence="4 5" key="1">
    <citation type="submission" date="2020-04" db="EMBL/GenBank/DDBJ databases">
        <title>Zoogloea sp. G-4-1-14 isolated from soil.</title>
        <authorList>
            <person name="Dahal R.H."/>
        </authorList>
    </citation>
    <scope>NUCLEOTIDE SEQUENCE [LARGE SCALE GENOMIC DNA]</scope>
    <source>
        <strain evidence="4 5">G-4-1-14</strain>
    </source>
</reference>
<dbReference type="InterPro" id="IPR050356">
    <property type="entry name" value="SulA_CellDiv_inhibitor"/>
</dbReference>